<dbReference type="Gene3D" id="3.40.50.720">
    <property type="entry name" value="NAD(P)-binding Rossmann-like Domain"/>
    <property type="match status" value="1"/>
</dbReference>
<dbReference type="PANTHER" id="PTHR42760:SF40">
    <property type="entry name" value="3-OXOACYL-[ACYL-CARRIER-PROTEIN] REDUCTASE, CHLOROPLASTIC"/>
    <property type="match status" value="1"/>
</dbReference>
<evidence type="ECO:0000313" key="4">
    <source>
        <dbReference type="Proteomes" id="UP000656804"/>
    </source>
</evidence>
<sequence>MSTMEPRRRRSVVVGGAGGLGAAVARGLAEAGGLVAVLDRDLEGARAVAGEIDGVAGEIDVSDEASVGRAIDEAATRLGGLDALVTTAGVLGERLDLEQTSLARWQEVIAVNLTGTFLVCRAALGHLRSGDRPSVVTVASGVALRPLLPTLTAYAASKGGVVAFSKTLAQQVGPDGIRVNVVCPGLVETPMAPSRAELGEADTGRLEQYALGRAATAEEIAEVICLVSGPAASYMTGSTVVVDGGRSYW</sequence>
<dbReference type="PRINTS" id="PR00081">
    <property type="entry name" value="GDHRDH"/>
</dbReference>
<comment type="caution">
    <text evidence="3">The sequence shown here is derived from an EMBL/GenBank/DDBJ whole genome shotgun (WGS) entry which is preliminary data.</text>
</comment>
<evidence type="ECO:0000256" key="2">
    <source>
        <dbReference type="ARBA" id="ARBA00023002"/>
    </source>
</evidence>
<dbReference type="CDD" id="cd05233">
    <property type="entry name" value="SDR_c"/>
    <property type="match status" value="1"/>
</dbReference>
<accession>A0A930UYV1</accession>
<comment type="similarity">
    <text evidence="1">Belongs to the short-chain dehydrogenases/reductases (SDR) family.</text>
</comment>
<dbReference type="InterPro" id="IPR036291">
    <property type="entry name" value="NAD(P)-bd_dom_sf"/>
</dbReference>
<proteinExistence type="inferred from homology"/>
<keyword evidence="2" id="KW-0560">Oxidoreductase</keyword>
<dbReference type="AlphaFoldDB" id="A0A930UYV1"/>
<evidence type="ECO:0000313" key="3">
    <source>
        <dbReference type="EMBL" id="MBF4161575.1"/>
    </source>
</evidence>
<dbReference type="PRINTS" id="PR00080">
    <property type="entry name" value="SDRFAMILY"/>
</dbReference>
<dbReference type="SUPFAM" id="SSF51735">
    <property type="entry name" value="NAD(P)-binding Rossmann-fold domains"/>
    <property type="match status" value="1"/>
</dbReference>
<dbReference type="Proteomes" id="UP000656804">
    <property type="component" value="Unassembled WGS sequence"/>
</dbReference>
<name>A0A930UYV1_9ACTN</name>
<dbReference type="FunFam" id="3.40.50.720:FF:000084">
    <property type="entry name" value="Short-chain dehydrogenase reductase"/>
    <property type="match status" value="1"/>
</dbReference>
<dbReference type="GO" id="GO:0016616">
    <property type="term" value="F:oxidoreductase activity, acting on the CH-OH group of donors, NAD or NADP as acceptor"/>
    <property type="evidence" value="ECO:0007669"/>
    <property type="project" value="TreeGrafter"/>
</dbReference>
<organism evidence="3 4">
    <name type="scientific">Nocardioides acrostichi</name>
    <dbReference type="NCBI Taxonomy" id="2784339"/>
    <lineage>
        <taxon>Bacteria</taxon>
        <taxon>Bacillati</taxon>
        <taxon>Actinomycetota</taxon>
        <taxon>Actinomycetes</taxon>
        <taxon>Propionibacteriales</taxon>
        <taxon>Nocardioidaceae</taxon>
        <taxon>Nocardioides</taxon>
    </lineage>
</organism>
<dbReference type="GO" id="GO:0030497">
    <property type="term" value="P:fatty acid elongation"/>
    <property type="evidence" value="ECO:0007669"/>
    <property type="project" value="TreeGrafter"/>
</dbReference>
<protein>
    <submittedName>
        <fullName evidence="3">SDR family oxidoreductase</fullName>
    </submittedName>
</protein>
<dbReference type="Pfam" id="PF13561">
    <property type="entry name" value="adh_short_C2"/>
    <property type="match status" value="1"/>
</dbReference>
<evidence type="ECO:0000256" key="1">
    <source>
        <dbReference type="ARBA" id="ARBA00006484"/>
    </source>
</evidence>
<dbReference type="PANTHER" id="PTHR42760">
    <property type="entry name" value="SHORT-CHAIN DEHYDROGENASES/REDUCTASES FAMILY MEMBER"/>
    <property type="match status" value="1"/>
</dbReference>
<dbReference type="EMBL" id="JADIVZ010000002">
    <property type="protein sequence ID" value="MBF4161575.1"/>
    <property type="molecule type" value="Genomic_DNA"/>
</dbReference>
<gene>
    <name evidence="3" type="ORF">ISG29_07710</name>
</gene>
<reference evidence="3" key="1">
    <citation type="submission" date="2020-11" db="EMBL/GenBank/DDBJ databases">
        <title>Nocardioides sp. CBS4Y-1, whole genome shotgun sequence.</title>
        <authorList>
            <person name="Tuo L."/>
        </authorList>
    </citation>
    <scope>NUCLEOTIDE SEQUENCE</scope>
    <source>
        <strain evidence="3">CBS4Y-1</strain>
    </source>
</reference>
<dbReference type="InterPro" id="IPR002347">
    <property type="entry name" value="SDR_fam"/>
</dbReference>
<keyword evidence="4" id="KW-1185">Reference proteome</keyword>